<feature type="transmembrane region" description="Helical" evidence="5">
    <location>
        <begin position="165"/>
        <end position="182"/>
    </location>
</feature>
<dbReference type="OMA" id="QIWIFLI"/>
<dbReference type="GO" id="GO:0016020">
    <property type="term" value="C:membrane"/>
    <property type="evidence" value="ECO:0007669"/>
    <property type="project" value="UniProtKB-SubCell"/>
</dbReference>
<feature type="transmembrane region" description="Helical" evidence="5">
    <location>
        <begin position="48"/>
        <end position="68"/>
    </location>
</feature>
<evidence type="ECO:0000256" key="2">
    <source>
        <dbReference type="ARBA" id="ARBA00022692"/>
    </source>
</evidence>
<keyword evidence="4 5" id="KW-0472">Membrane</keyword>
<sequence length="317" mass="34238">MGLITDFFGGKARMLEVLSGEKLSPDPFPCCCCCCLPLVAITRSSLNWMLAAGLQLSVVRSILFFVTLVLWTDEQYDYADVDSINPNLIVNAIIGVSTFLSFYGHLLFYNATRGALRGHDVGAKFVCIIAVLVLCGLQGGILETLVSLKVVPGTPPFSVQTRSQLIYHYAVIVEMFCIGLYARHTFRRLEPSVVEVGEVVVVVVEEEGVDPHTRALEARDKAVQTEDPPVPAPGRSWSRAEAVLGGGGLNNLGYRSDSEEDLCTIEHAPLDCFPFPLRGPAPPQKEAGPPGTNVLNLTSVSVAAQINHDAPNDVTVV</sequence>
<keyword evidence="7" id="KW-1185">Reference proteome</keyword>
<dbReference type="Ensembl" id="ENSGMOT00000009936.2">
    <property type="protein sequence ID" value="ENSGMOP00000009676.2"/>
    <property type="gene ID" value="ENSGMOG00000009042.2"/>
</dbReference>
<comment type="subcellular location">
    <subcellularLocation>
        <location evidence="1">Membrane</location>
        <topology evidence="1">Multi-pass membrane protein</topology>
    </subcellularLocation>
</comment>
<dbReference type="AlphaFoldDB" id="A0A8C4ZD06"/>
<reference evidence="6" key="2">
    <citation type="submission" date="2025-08" db="UniProtKB">
        <authorList>
            <consortium name="Ensembl"/>
        </authorList>
    </citation>
    <scope>IDENTIFICATION</scope>
</reference>
<dbReference type="GeneTree" id="ENSGT00940000166825"/>
<evidence type="ECO:0000256" key="5">
    <source>
        <dbReference type="SAM" id="Phobius"/>
    </source>
</evidence>
<evidence type="ECO:0000256" key="4">
    <source>
        <dbReference type="ARBA" id="ARBA00023136"/>
    </source>
</evidence>
<evidence type="ECO:0000313" key="6">
    <source>
        <dbReference type="Ensembl" id="ENSGMOP00000009676.2"/>
    </source>
</evidence>
<name>A0A8C4ZD06_GADMO</name>
<evidence type="ECO:0000313" key="7">
    <source>
        <dbReference type="Proteomes" id="UP000694546"/>
    </source>
</evidence>
<feature type="transmembrane region" description="Helical" evidence="5">
    <location>
        <begin position="88"/>
        <end position="109"/>
    </location>
</feature>
<dbReference type="SMART" id="SM01417">
    <property type="entry name" value="Solute_trans_a"/>
    <property type="match status" value="1"/>
</dbReference>
<keyword evidence="3 5" id="KW-1133">Transmembrane helix</keyword>
<proteinExistence type="predicted"/>
<keyword evidence="2 5" id="KW-0812">Transmembrane</keyword>
<dbReference type="Pfam" id="PF03619">
    <property type="entry name" value="Solute_trans_a"/>
    <property type="match status" value="1"/>
</dbReference>
<evidence type="ECO:0000256" key="3">
    <source>
        <dbReference type="ARBA" id="ARBA00022989"/>
    </source>
</evidence>
<dbReference type="Proteomes" id="UP000694546">
    <property type="component" value="Chromosome 1"/>
</dbReference>
<evidence type="ECO:0000256" key="1">
    <source>
        <dbReference type="ARBA" id="ARBA00004141"/>
    </source>
</evidence>
<feature type="transmembrane region" description="Helical" evidence="5">
    <location>
        <begin position="121"/>
        <end position="145"/>
    </location>
</feature>
<reference evidence="6" key="3">
    <citation type="submission" date="2025-09" db="UniProtKB">
        <authorList>
            <consortium name="Ensembl"/>
        </authorList>
    </citation>
    <scope>IDENTIFICATION</scope>
</reference>
<protein>
    <submittedName>
        <fullName evidence="6">Si:dkey-16n15.6</fullName>
    </submittedName>
</protein>
<reference evidence="6" key="1">
    <citation type="submission" date="2019-07" db="EMBL/GenBank/DDBJ databases">
        <authorList>
            <consortium name="Wellcome Sanger Institute Data Sharing"/>
        </authorList>
    </citation>
    <scope>NUCLEOTIDE SEQUENCE [LARGE SCALE GENOMIC DNA]</scope>
</reference>
<dbReference type="PANTHER" id="PTHR23423">
    <property type="entry name" value="ORGANIC SOLUTE TRANSPORTER-RELATED"/>
    <property type="match status" value="1"/>
</dbReference>
<organism evidence="6 7">
    <name type="scientific">Gadus morhua</name>
    <name type="common">Atlantic cod</name>
    <dbReference type="NCBI Taxonomy" id="8049"/>
    <lineage>
        <taxon>Eukaryota</taxon>
        <taxon>Metazoa</taxon>
        <taxon>Chordata</taxon>
        <taxon>Craniata</taxon>
        <taxon>Vertebrata</taxon>
        <taxon>Euteleostomi</taxon>
        <taxon>Actinopterygii</taxon>
        <taxon>Neopterygii</taxon>
        <taxon>Teleostei</taxon>
        <taxon>Neoteleostei</taxon>
        <taxon>Acanthomorphata</taxon>
        <taxon>Zeiogadaria</taxon>
        <taxon>Gadariae</taxon>
        <taxon>Gadiformes</taxon>
        <taxon>Gadoidei</taxon>
        <taxon>Gadidae</taxon>
        <taxon>Gadus</taxon>
    </lineage>
</organism>
<dbReference type="InterPro" id="IPR005178">
    <property type="entry name" value="Ostalpha/TMEM184C"/>
</dbReference>
<accession>A0A8C4ZD06</accession>